<evidence type="ECO:0000313" key="14">
    <source>
        <dbReference type="EMBL" id="TPX45208.1"/>
    </source>
</evidence>
<dbReference type="STRING" id="286115.A0A507CYL3"/>
<feature type="domain" description="Palmitoyltransferase DHHC" evidence="12">
    <location>
        <begin position="103"/>
        <end position="250"/>
    </location>
</feature>
<dbReference type="PROSITE" id="PS50216">
    <property type="entry name" value="DHHC"/>
    <property type="match status" value="1"/>
</dbReference>
<feature type="transmembrane region" description="Helical" evidence="10">
    <location>
        <begin position="37"/>
        <end position="55"/>
    </location>
</feature>
<dbReference type="Proteomes" id="UP000317494">
    <property type="component" value="Unassembled WGS sequence"/>
</dbReference>
<evidence type="ECO:0000313" key="16">
    <source>
        <dbReference type="Proteomes" id="UP000320475"/>
    </source>
</evidence>
<dbReference type="InterPro" id="IPR039859">
    <property type="entry name" value="PFA4/ZDH16/20/ERF2-like"/>
</dbReference>
<feature type="region of interest" description="Disordered" evidence="11">
    <location>
        <begin position="441"/>
        <end position="480"/>
    </location>
</feature>
<evidence type="ECO:0000256" key="10">
    <source>
        <dbReference type="RuleBase" id="RU079119"/>
    </source>
</evidence>
<evidence type="ECO:0000256" key="4">
    <source>
        <dbReference type="ARBA" id="ARBA00022989"/>
    </source>
</evidence>
<keyword evidence="15" id="KW-1185">Reference proteome</keyword>
<gene>
    <name evidence="13" type="ORF">SeLEV6574_g04677</name>
    <name evidence="14" type="ORF">SeMB42_g04079</name>
</gene>
<comment type="caution">
    <text evidence="13">The sequence shown here is derived from an EMBL/GenBank/DDBJ whole genome shotgun (WGS) entry which is preliminary data.</text>
</comment>
<evidence type="ECO:0000256" key="5">
    <source>
        <dbReference type="ARBA" id="ARBA00023136"/>
    </source>
</evidence>
<dbReference type="Pfam" id="PF01529">
    <property type="entry name" value="DHHC"/>
    <property type="match status" value="1"/>
</dbReference>
<feature type="compositionally biased region" description="Acidic residues" evidence="11">
    <location>
        <begin position="350"/>
        <end position="363"/>
    </location>
</feature>
<evidence type="ECO:0000259" key="12">
    <source>
        <dbReference type="Pfam" id="PF01529"/>
    </source>
</evidence>
<organism evidence="13 16">
    <name type="scientific">Synchytrium endobioticum</name>
    <dbReference type="NCBI Taxonomy" id="286115"/>
    <lineage>
        <taxon>Eukaryota</taxon>
        <taxon>Fungi</taxon>
        <taxon>Fungi incertae sedis</taxon>
        <taxon>Chytridiomycota</taxon>
        <taxon>Chytridiomycota incertae sedis</taxon>
        <taxon>Chytridiomycetes</taxon>
        <taxon>Synchytriales</taxon>
        <taxon>Synchytriaceae</taxon>
        <taxon>Synchytrium</taxon>
    </lineage>
</organism>
<comment type="catalytic activity">
    <reaction evidence="9 10">
        <text>L-cysteinyl-[protein] + hexadecanoyl-CoA = S-hexadecanoyl-L-cysteinyl-[protein] + CoA</text>
        <dbReference type="Rhea" id="RHEA:36683"/>
        <dbReference type="Rhea" id="RHEA-COMP:10131"/>
        <dbReference type="Rhea" id="RHEA-COMP:11032"/>
        <dbReference type="ChEBI" id="CHEBI:29950"/>
        <dbReference type="ChEBI" id="CHEBI:57287"/>
        <dbReference type="ChEBI" id="CHEBI:57379"/>
        <dbReference type="ChEBI" id="CHEBI:74151"/>
        <dbReference type="EC" id="2.3.1.225"/>
    </reaction>
</comment>
<feature type="transmembrane region" description="Helical" evidence="10">
    <location>
        <begin position="12"/>
        <end position="31"/>
    </location>
</feature>
<evidence type="ECO:0000256" key="8">
    <source>
        <dbReference type="ARBA" id="ARBA00023315"/>
    </source>
</evidence>
<dbReference type="GO" id="GO:0016020">
    <property type="term" value="C:membrane"/>
    <property type="evidence" value="ECO:0007669"/>
    <property type="project" value="UniProtKB-SubCell"/>
</dbReference>
<feature type="transmembrane region" description="Helical" evidence="10">
    <location>
        <begin position="210"/>
        <end position="233"/>
    </location>
</feature>
<dbReference type="VEuPathDB" id="FungiDB:SeMB42_g04079"/>
<evidence type="ECO:0000313" key="15">
    <source>
        <dbReference type="Proteomes" id="UP000317494"/>
    </source>
</evidence>
<keyword evidence="7" id="KW-0449">Lipoprotein</keyword>
<comment type="similarity">
    <text evidence="10">Belongs to the DHHC palmitoyltransferase family.</text>
</comment>
<evidence type="ECO:0000256" key="2">
    <source>
        <dbReference type="ARBA" id="ARBA00022679"/>
    </source>
</evidence>
<keyword evidence="2 10" id="KW-0808">Transferase</keyword>
<evidence type="ECO:0000256" key="3">
    <source>
        <dbReference type="ARBA" id="ARBA00022692"/>
    </source>
</evidence>
<evidence type="ECO:0000256" key="6">
    <source>
        <dbReference type="ARBA" id="ARBA00023139"/>
    </source>
</evidence>
<dbReference type="PANTHER" id="PTHR12246">
    <property type="entry name" value="PALMITOYLTRANSFERASE ZDHHC16"/>
    <property type="match status" value="1"/>
</dbReference>
<feature type="compositionally biased region" description="Gly residues" evidence="11">
    <location>
        <begin position="446"/>
        <end position="456"/>
    </location>
</feature>
<dbReference type="Proteomes" id="UP000320475">
    <property type="component" value="Unassembled WGS sequence"/>
</dbReference>
<feature type="region of interest" description="Disordered" evidence="11">
    <location>
        <begin position="333"/>
        <end position="413"/>
    </location>
</feature>
<feature type="transmembrane region" description="Helical" evidence="10">
    <location>
        <begin position="153"/>
        <end position="173"/>
    </location>
</feature>
<dbReference type="EMBL" id="QEAN01000158">
    <property type="protein sequence ID" value="TPX45208.1"/>
    <property type="molecule type" value="Genomic_DNA"/>
</dbReference>
<evidence type="ECO:0000256" key="1">
    <source>
        <dbReference type="ARBA" id="ARBA00004141"/>
    </source>
</evidence>
<name>A0A507CYL3_9FUNG</name>
<comment type="domain">
    <text evidence="10">The DHHC domain is required for palmitoyltransferase activity.</text>
</comment>
<dbReference type="OrthoDB" id="331948at2759"/>
<evidence type="ECO:0000256" key="9">
    <source>
        <dbReference type="ARBA" id="ARBA00048048"/>
    </source>
</evidence>
<feature type="compositionally biased region" description="Basic residues" evidence="11">
    <location>
        <begin position="402"/>
        <end position="413"/>
    </location>
</feature>
<dbReference type="AlphaFoldDB" id="A0A507CYL3"/>
<dbReference type="EC" id="2.3.1.225" evidence="10"/>
<keyword evidence="8 10" id="KW-0012">Acyltransferase</keyword>
<keyword evidence="6" id="KW-0564">Palmitate</keyword>
<accession>A0A507CYL3</accession>
<dbReference type="EMBL" id="QEAM01000196">
    <property type="protein sequence ID" value="TPX44151.1"/>
    <property type="molecule type" value="Genomic_DNA"/>
</dbReference>
<proteinExistence type="inferred from homology"/>
<evidence type="ECO:0000313" key="13">
    <source>
        <dbReference type="EMBL" id="TPX44151.1"/>
    </source>
</evidence>
<evidence type="ECO:0000256" key="7">
    <source>
        <dbReference type="ARBA" id="ARBA00023288"/>
    </source>
</evidence>
<dbReference type="GO" id="GO:0019706">
    <property type="term" value="F:protein-cysteine S-palmitoyltransferase activity"/>
    <property type="evidence" value="ECO:0007669"/>
    <property type="project" value="UniProtKB-EC"/>
</dbReference>
<evidence type="ECO:0000256" key="11">
    <source>
        <dbReference type="SAM" id="MobiDB-lite"/>
    </source>
</evidence>
<dbReference type="InterPro" id="IPR001594">
    <property type="entry name" value="Palmitoyltrfase_DHHC"/>
</dbReference>
<sequence>MGMREWGPYFQGLVVILITGVPLSSVYFVFYENLPPALSVIFIIPVIMAWANYSLAVTTTPGSVPTGHGNRNHQNEQDEPPLFRAADDLEAPALIQLKKSGKKWRWCRKCELYKPPRTHHCRECGTCVLRMDHHCPWLNNCVGHYNTGHFLRFLIWTTASVVLCLGLHGYRLAQLLMYQSHLEAMRNGEYLQARKAVPIMYVPPATNREMIAIVVNAVILIIAVLSVGMLTAFQTYYAMTNVTTIESMENDKIVELMNKGRIPKVAAFPYDLGWYRNVSQVLGPRWYLWLLPQRQAGDGCVFPVAEKLFKEGNAVMWPPDEYYEYRRDPYGLSRGSRHGSDYDRGSAGIEDSDPGDYSGDDDGPSAQHPSPDRYSKPKPGRSSGRLTGGNLVSDDDDTPIARTHRGRKIGGRHVRRGSEGYVVREFTPQEREAMVRDVLARSQNAGHGGNGSGIVGSGRPTLRNEAEDEGIGRYAGSKWE</sequence>
<protein>
    <recommendedName>
        <fullName evidence="10">Palmitoyltransferase</fullName>
        <ecNumber evidence="10">2.3.1.225</ecNumber>
    </recommendedName>
</protein>
<reference evidence="15 16" key="1">
    <citation type="journal article" date="2019" name="Sci. Rep.">
        <title>Comparative genomics of chytrid fungi reveal insights into the obligate biotrophic and pathogenic lifestyle of Synchytrium endobioticum.</title>
        <authorList>
            <person name="van de Vossenberg B.T.L.H."/>
            <person name="Warris S."/>
            <person name="Nguyen H.D.T."/>
            <person name="van Gent-Pelzer M.P.E."/>
            <person name="Joly D.L."/>
            <person name="van de Geest H.C."/>
            <person name="Bonants P.J.M."/>
            <person name="Smith D.S."/>
            <person name="Levesque C.A."/>
            <person name="van der Lee T.A.J."/>
        </authorList>
    </citation>
    <scope>NUCLEOTIDE SEQUENCE [LARGE SCALE GENOMIC DNA]</scope>
    <source>
        <strain evidence="13 16">LEV6574</strain>
        <strain evidence="14 15">MB42</strain>
    </source>
</reference>
<keyword evidence="3 10" id="KW-0812">Transmembrane</keyword>
<comment type="subcellular location">
    <subcellularLocation>
        <location evidence="1">Membrane</location>
        <topology evidence="1">Multi-pass membrane protein</topology>
    </subcellularLocation>
</comment>
<keyword evidence="4 10" id="KW-1133">Transmembrane helix</keyword>
<keyword evidence="5 10" id="KW-0472">Membrane</keyword>